<dbReference type="AlphaFoldDB" id="A0A9W5RF54"/>
<evidence type="ECO:0000256" key="2">
    <source>
        <dbReference type="ARBA" id="ARBA00002147"/>
    </source>
</evidence>
<gene>
    <name evidence="7" type="primary">nanE</name>
    <name evidence="8" type="ORF">HMPREF9238_01067</name>
</gene>
<dbReference type="InterPro" id="IPR007260">
    <property type="entry name" value="NanE"/>
</dbReference>
<organism evidence="8 9">
    <name type="scientific">Gleimia europaea ACS-120-V-Col10b</name>
    <dbReference type="NCBI Taxonomy" id="883069"/>
    <lineage>
        <taxon>Bacteria</taxon>
        <taxon>Bacillati</taxon>
        <taxon>Actinomycetota</taxon>
        <taxon>Actinomycetes</taxon>
        <taxon>Actinomycetales</taxon>
        <taxon>Actinomycetaceae</taxon>
        <taxon>Gleimia</taxon>
    </lineage>
</organism>
<dbReference type="GO" id="GO:0005975">
    <property type="term" value="P:carbohydrate metabolic process"/>
    <property type="evidence" value="ECO:0007669"/>
    <property type="project" value="UniProtKB-UniRule"/>
</dbReference>
<dbReference type="RefSeq" id="WP_016444410.1">
    <property type="nucleotide sequence ID" value="NZ_KE150266.1"/>
</dbReference>
<protein>
    <recommendedName>
        <fullName evidence="7">Putative N-acetylmannosamine-6-phosphate 2-epimerase</fullName>
        <ecNumber evidence="7">5.1.3.9</ecNumber>
    </recommendedName>
    <alternativeName>
        <fullName evidence="7">ManNAc-6-P epimerase</fullName>
    </alternativeName>
</protein>
<proteinExistence type="inferred from homology"/>
<evidence type="ECO:0000313" key="9">
    <source>
        <dbReference type="Proteomes" id="UP000014387"/>
    </source>
</evidence>
<dbReference type="GO" id="GO:0047465">
    <property type="term" value="F:N-acylglucosamine-6-phosphate 2-epimerase activity"/>
    <property type="evidence" value="ECO:0007669"/>
    <property type="project" value="UniProtKB-EC"/>
</dbReference>
<dbReference type="EMBL" id="AGWN01000001">
    <property type="protein sequence ID" value="EPD31299.1"/>
    <property type="molecule type" value="Genomic_DNA"/>
</dbReference>
<keyword evidence="9" id="KW-1185">Reference proteome</keyword>
<evidence type="ECO:0000256" key="3">
    <source>
        <dbReference type="ARBA" id="ARBA00005081"/>
    </source>
</evidence>
<comment type="similarity">
    <text evidence="4 7">Belongs to the NanE family.</text>
</comment>
<dbReference type="Pfam" id="PF04131">
    <property type="entry name" value="NanE"/>
    <property type="match status" value="1"/>
</dbReference>
<comment type="function">
    <text evidence="2 7">Converts N-acetylmannosamine-6-phosphate (ManNAc-6-P) to N-acetylglucosamine-6-phosphate (GlcNAc-6-P).</text>
</comment>
<evidence type="ECO:0000256" key="1">
    <source>
        <dbReference type="ARBA" id="ARBA00000056"/>
    </source>
</evidence>
<dbReference type="GO" id="GO:0006053">
    <property type="term" value="P:N-acetylmannosamine catabolic process"/>
    <property type="evidence" value="ECO:0007669"/>
    <property type="project" value="TreeGrafter"/>
</dbReference>
<dbReference type="GO" id="GO:0019262">
    <property type="term" value="P:N-acetylneuraminate catabolic process"/>
    <property type="evidence" value="ECO:0007669"/>
    <property type="project" value="UniProtKB-UniRule"/>
</dbReference>
<sequence length="232" mass="24477">MNDRANALLQQIKGGLVVSVQAYPGEPMRHPETMAQIALAAQQGGAVAIRCQGLADISAIRGQVDVPVIGLWKDGHDGVFITPTLRHARACMMAGADIVALDATRRPRPDGLTYAQTVAALHEEGAVVMADCGSFADAVMAAEAGSDILSTTLSGYTGERPKTDGPDFEVLRRIVAEFPNHPVLCEGRIHTVDQARQVMEAGAWAAVVGTAITHPTSITKWFATAVQEGVAK</sequence>
<dbReference type="CDD" id="cd04729">
    <property type="entry name" value="NanE"/>
    <property type="match status" value="1"/>
</dbReference>
<dbReference type="InterPro" id="IPR011060">
    <property type="entry name" value="RibuloseP-bd_barrel"/>
</dbReference>
<evidence type="ECO:0000256" key="4">
    <source>
        <dbReference type="ARBA" id="ARBA00007439"/>
    </source>
</evidence>
<comment type="caution">
    <text evidence="8">The sequence shown here is derived from an EMBL/GenBank/DDBJ whole genome shotgun (WGS) entry which is preliminary data.</text>
</comment>
<accession>A0A9W5RF54</accession>
<dbReference type="SUPFAM" id="SSF51366">
    <property type="entry name" value="Ribulose-phoshate binding barrel"/>
    <property type="match status" value="1"/>
</dbReference>
<dbReference type="HAMAP" id="MF_01235">
    <property type="entry name" value="ManNAc6P_epimer"/>
    <property type="match status" value="1"/>
</dbReference>
<comment type="catalytic activity">
    <reaction evidence="1 7">
        <text>an N-acyl-D-glucosamine 6-phosphate = an N-acyl-D-mannosamine 6-phosphate</text>
        <dbReference type="Rhea" id="RHEA:23932"/>
        <dbReference type="ChEBI" id="CHEBI:57599"/>
        <dbReference type="ChEBI" id="CHEBI:57666"/>
        <dbReference type="EC" id="5.1.3.9"/>
    </reaction>
</comment>
<dbReference type="Proteomes" id="UP000014387">
    <property type="component" value="Unassembled WGS sequence"/>
</dbReference>
<name>A0A9W5RF54_9ACTO</name>
<dbReference type="GO" id="GO:0005829">
    <property type="term" value="C:cytosol"/>
    <property type="evidence" value="ECO:0007669"/>
    <property type="project" value="TreeGrafter"/>
</dbReference>
<evidence type="ECO:0000256" key="6">
    <source>
        <dbReference type="ARBA" id="ARBA00023277"/>
    </source>
</evidence>
<keyword evidence="5 7" id="KW-0413">Isomerase</keyword>
<keyword evidence="6 7" id="KW-0119">Carbohydrate metabolism</keyword>
<evidence type="ECO:0000256" key="7">
    <source>
        <dbReference type="HAMAP-Rule" id="MF_01235"/>
    </source>
</evidence>
<evidence type="ECO:0000313" key="8">
    <source>
        <dbReference type="EMBL" id="EPD31299.1"/>
    </source>
</evidence>
<comment type="pathway">
    <text evidence="3 7">Amino-sugar metabolism; N-acetylneuraminate degradation; D-fructose 6-phosphate from N-acetylneuraminate: step 3/5.</text>
</comment>
<dbReference type="InterPro" id="IPR013785">
    <property type="entry name" value="Aldolase_TIM"/>
</dbReference>
<reference evidence="8 9" key="1">
    <citation type="submission" date="2013-05" db="EMBL/GenBank/DDBJ databases">
        <title>The Genome Sequence of Actinomyces europaeus ACS-120-V-COL10B.</title>
        <authorList>
            <consortium name="The Broad Institute Genomics Platform"/>
            <person name="Earl A."/>
            <person name="Ward D."/>
            <person name="Feldgarden M."/>
            <person name="Gevers D."/>
            <person name="Saerens B."/>
            <person name="Vaneechoutte M."/>
            <person name="Walker B."/>
            <person name="Young S."/>
            <person name="Zeng Q."/>
            <person name="Gargeya S."/>
            <person name="Fitzgerald M."/>
            <person name="Haas B."/>
            <person name="Abouelleil A."/>
            <person name="Allen A.W."/>
            <person name="Alvarado L."/>
            <person name="Arachchi H.M."/>
            <person name="Berlin A.M."/>
            <person name="Chapman S.B."/>
            <person name="Gainer-Dewar J."/>
            <person name="Goldberg J."/>
            <person name="Griggs A."/>
            <person name="Gujja S."/>
            <person name="Hansen M."/>
            <person name="Howarth C."/>
            <person name="Imamovic A."/>
            <person name="Ireland A."/>
            <person name="Larimer J."/>
            <person name="McCowan C."/>
            <person name="Murphy C."/>
            <person name="Pearson M."/>
            <person name="Poon T.W."/>
            <person name="Priest M."/>
            <person name="Roberts A."/>
            <person name="Saif S."/>
            <person name="Shea T."/>
            <person name="Sisk P."/>
            <person name="Sykes S."/>
            <person name="Wortman J."/>
            <person name="Nusbaum C."/>
            <person name="Birren B."/>
        </authorList>
    </citation>
    <scope>NUCLEOTIDE SEQUENCE [LARGE SCALE GENOMIC DNA]</scope>
    <source>
        <strain evidence="8 9">ACS-120-V-Col10b</strain>
    </source>
</reference>
<dbReference type="OrthoDB" id="9781704at2"/>
<dbReference type="PANTHER" id="PTHR36204:SF1">
    <property type="entry name" value="N-ACETYLMANNOSAMINE-6-PHOSPHATE 2-EPIMERASE-RELATED"/>
    <property type="match status" value="1"/>
</dbReference>
<dbReference type="NCBIfam" id="NF002231">
    <property type="entry name" value="PRK01130.1"/>
    <property type="match status" value="1"/>
</dbReference>
<dbReference type="EC" id="5.1.3.9" evidence="7"/>
<dbReference type="PANTHER" id="PTHR36204">
    <property type="entry name" value="N-ACETYLMANNOSAMINE-6-PHOSPHATE 2-EPIMERASE-RELATED"/>
    <property type="match status" value="1"/>
</dbReference>
<dbReference type="Gene3D" id="3.20.20.70">
    <property type="entry name" value="Aldolase class I"/>
    <property type="match status" value="1"/>
</dbReference>
<evidence type="ECO:0000256" key="5">
    <source>
        <dbReference type="ARBA" id="ARBA00023235"/>
    </source>
</evidence>